<organism evidence="2">
    <name type="scientific">Magnetococcus massalia (strain MO-1)</name>
    <dbReference type="NCBI Taxonomy" id="451514"/>
    <lineage>
        <taxon>Bacteria</taxon>
        <taxon>Pseudomonadati</taxon>
        <taxon>Pseudomonadota</taxon>
        <taxon>Magnetococcia</taxon>
        <taxon>Magnetococcales</taxon>
        <taxon>Magnetococcaceae</taxon>
        <taxon>Magnetococcus</taxon>
    </lineage>
</organism>
<dbReference type="InterPro" id="IPR036397">
    <property type="entry name" value="RNaseH_sf"/>
</dbReference>
<dbReference type="SUPFAM" id="SSF53098">
    <property type="entry name" value="Ribonuclease H-like"/>
    <property type="match status" value="1"/>
</dbReference>
<evidence type="ECO:0000313" key="2">
    <source>
        <dbReference type="EMBL" id="CRH07816.1"/>
    </source>
</evidence>
<dbReference type="Gene3D" id="3.30.420.10">
    <property type="entry name" value="Ribonuclease H-like superfamily/Ribonuclease H"/>
    <property type="match status" value="1"/>
</dbReference>
<dbReference type="PANTHER" id="PTHR46564:SF1">
    <property type="entry name" value="TRANSPOSASE"/>
    <property type="match status" value="1"/>
</dbReference>
<dbReference type="GO" id="GO:0003676">
    <property type="term" value="F:nucleic acid binding"/>
    <property type="evidence" value="ECO:0007669"/>
    <property type="project" value="InterPro"/>
</dbReference>
<dbReference type="PANTHER" id="PTHR46564">
    <property type="entry name" value="TRANSPOSASE"/>
    <property type="match status" value="1"/>
</dbReference>
<dbReference type="InterPro" id="IPR047655">
    <property type="entry name" value="Transpos_IS630-like"/>
</dbReference>
<name>A0A1S7LPW5_MAGMO</name>
<proteinExistence type="predicted"/>
<dbReference type="AlphaFoldDB" id="A0A1S7LPW5"/>
<dbReference type="Pfam" id="PF13358">
    <property type="entry name" value="DDE_3"/>
    <property type="match status" value="1"/>
</dbReference>
<sequence>MFLGKLRHLIGKFGKENIIYFDESGFEEAPARLSGWAPIGKKIYGEVHGSKRKRTNLIMAQRRREWLAPMLFERSCNAQVVIEWLRQMLLPMLTEPSVIVMDNASFHKKSEIADLLAEHGHVLLPLPPYSPDFNPIEESFAILKKRRLGGAQSLSVDELLSCNTGLD</sequence>
<accession>A0A1S7LPW5</accession>
<dbReference type="InterPro" id="IPR012337">
    <property type="entry name" value="RNaseH-like_sf"/>
</dbReference>
<feature type="domain" description="Tc1-like transposase DDE" evidence="1">
    <location>
        <begin position="18"/>
        <end position="159"/>
    </location>
</feature>
<gene>
    <name evidence="2" type="ORF">MAGMO_3684</name>
</gene>
<dbReference type="EMBL" id="LO017727">
    <property type="protein sequence ID" value="CRH07816.1"/>
    <property type="molecule type" value="Genomic_DNA"/>
</dbReference>
<dbReference type="InterPro" id="IPR038717">
    <property type="entry name" value="Tc1-like_DDE_dom"/>
</dbReference>
<protein>
    <recommendedName>
        <fullName evidence="1">Tc1-like transposase DDE domain-containing protein</fullName>
    </recommendedName>
</protein>
<reference evidence="2" key="1">
    <citation type="submission" date="2015-04" db="EMBL/GenBank/DDBJ databases">
        <authorList>
            <person name="Syromyatnikov M.Y."/>
            <person name="Popov V.N."/>
        </authorList>
    </citation>
    <scope>NUCLEOTIDE SEQUENCE</scope>
    <source>
        <strain evidence="2">MO-1</strain>
    </source>
</reference>
<evidence type="ECO:0000259" key="1">
    <source>
        <dbReference type="Pfam" id="PF13358"/>
    </source>
</evidence>
<dbReference type="NCBIfam" id="NF033545">
    <property type="entry name" value="transpos_IS630"/>
    <property type="match status" value="1"/>
</dbReference>